<dbReference type="OMA" id="CQVTSPH"/>
<proteinExistence type="predicted"/>
<comment type="subcellular location">
    <subcellularLocation>
        <location evidence="5">Nucleus</location>
    </subcellularLocation>
</comment>
<keyword evidence="3 5" id="KW-0238">DNA-binding</keyword>
<evidence type="ECO:0000256" key="1">
    <source>
        <dbReference type="ARBA" id="ARBA00022723"/>
    </source>
</evidence>
<evidence type="ECO:0000256" key="2">
    <source>
        <dbReference type="ARBA" id="ARBA00022833"/>
    </source>
</evidence>
<feature type="DNA-binding region" description="DM" evidence="5">
    <location>
        <begin position="13"/>
        <end position="60"/>
    </location>
</feature>
<dbReference type="GO" id="GO:0006355">
    <property type="term" value="P:regulation of DNA-templated transcription"/>
    <property type="evidence" value="ECO:0007669"/>
    <property type="project" value="InterPro"/>
</dbReference>
<dbReference type="InParanoid" id="A7S715"/>
<feature type="compositionally biased region" description="Polar residues" evidence="6">
    <location>
        <begin position="601"/>
        <end position="624"/>
    </location>
</feature>
<keyword evidence="2 5" id="KW-0862">Zinc</keyword>
<dbReference type="PROSITE" id="PS40000">
    <property type="entry name" value="DM_1"/>
    <property type="match status" value="1"/>
</dbReference>
<evidence type="ECO:0000259" key="7">
    <source>
        <dbReference type="PROSITE" id="PS50809"/>
    </source>
</evidence>
<dbReference type="SUPFAM" id="SSF82927">
    <property type="entry name" value="Cysteine-rich DNA binding domain, (DM domain)"/>
    <property type="match status" value="1"/>
</dbReference>
<dbReference type="Pfam" id="PF00751">
    <property type="entry name" value="DM"/>
    <property type="match status" value="1"/>
</dbReference>
<accession>A7S715</accession>
<gene>
    <name evidence="8" type="ORF">NEMVEDRAFT_v1g207818</name>
</gene>
<feature type="region of interest" description="Disordered" evidence="6">
    <location>
        <begin position="866"/>
        <end position="901"/>
    </location>
</feature>
<dbReference type="AlphaFoldDB" id="A7S715"/>
<feature type="domain" description="DM" evidence="7">
    <location>
        <begin position="13"/>
        <end position="60"/>
    </location>
</feature>
<dbReference type="Proteomes" id="UP000001593">
    <property type="component" value="Unassembled WGS sequence"/>
</dbReference>
<dbReference type="PhylomeDB" id="A7S715"/>
<sequence>MEHLPRRSRNPSCTLCSNHGIRSELKGHKYNCPYSSCKCELCDRGRERREIMRKQVKLRRHQMRDILSGRETAAPVEKSIQENLQDPKVCNQNGFQKEPVIPPIGMSHPIIGLPESPLLNTKVFYPRFAHPSSPTLRHNAPPVPMVSYSPNSKYYCHYSPYLSLRGLHAEPQHHSSPQGYQISKPRFFHLDFESRELIMSSFTGLFFGSLPKLGELMAVLMEEVKESDVAAIQPGCCRELIFTESRVILSPCVENPKQVFLICKREVWECSKLQANLNKLNLEFVEEVDISKSLFQFCLSFTLTQRLAPLWNKAGDYFIQGRDFLETSTKQNAVNVSITDKVCIGLEAVNLKMQPSKVNQYCVNSKLLQSFSCCFDASIGDCAIQDDLCYVLPRHLLKSFMKFVMKSSFNEIRSGICSLNISTFNSLKKGRVLSITHQLPADSPFASYEDIRKYWKLVYGYRLPAHEKHAIFTAFINNLQSRVPSVCGTPFRLTSAPLYYTNRLHSASQPQSNLTRTEPVLKQCRPFMSTIQCNSKNGATRIDNSLTHNSTIASKPEHAVQSHYQHSLPQGHSRSGTSRSGSDAAAYAPYMKAGTVQAQSPVDNVTRVSSEKLSSTNLTDTGSNHDCALVEPKPRIVPHFTNNKVHKKKNSFQENQKAALSYHDRPKVVPKFNQKLAQKLPQQSCNIYRRQSERNPAEKDKRPPSDTNSVARNTSFSHDYDNYAIQDKLLTHEQPHPEQIRQKVTIYPSPHGKMRSPLTSGKTMLPQAMNQANRPVSQMEGQEGRPVLPPAINQAKSPVSQMEGQEGMPGRPVLPPAINQAKRQFSQIGGFTQNMFLPVVQTATSHLGQQRSDPFRDASDILSLSSSYGNAGSSAKPLKRSQSNEADNQPKKARPKSKVQENVDVRQMALTNQLHKVNSVTLIDWLRKHHIAVKSKDKKAELVERVMRYMALHQHEV</sequence>
<dbReference type="GO" id="GO:0005634">
    <property type="term" value="C:nucleus"/>
    <property type="evidence" value="ECO:0007669"/>
    <property type="project" value="UniProtKB-SubCell"/>
</dbReference>
<feature type="compositionally biased region" description="Basic and acidic residues" evidence="6">
    <location>
        <begin position="732"/>
        <end position="741"/>
    </location>
</feature>
<dbReference type="SMART" id="SM00301">
    <property type="entry name" value="DM"/>
    <property type="match status" value="1"/>
</dbReference>
<dbReference type="PANTHER" id="PTHR28495">
    <property type="entry name" value="HYPOTHETICAL PROTEIN LOC100359752"/>
    <property type="match status" value="1"/>
</dbReference>
<reference evidence="8 9" key="1">
    <citation type="journal article" date="2007" name="Science">
        <title>Sea anemone genome reveals ancestral eumetazoan gene repertoire and genomic organization.</title>
        <authorList>
            <person name="Putnam N.H."/>
            <person name="Srivastava M."/>
            <person name="Hellsten U."/>
            <person name="Dirks B."/>
            <person name="Chapman J."/>
            <person name="Salamov A."/>
            <person name="Terry A."/>
            <person name="Shapiro H."/>
            <person name="Lindquist E."/>
            <person name="Kapitonov V.V."/>
            <person name="Jurka J."/>
            <person name="Genikhovich G."/>
            <person name="Grigoriev I.V."/>
            <person name="Lucas S.M."/>
            <person name="Steele R.E."/>
            <person name="Finnerty J.R."/>
            <person name="Technau U."/>
            <person name="Martindale M.Q."/>
            <person name="Rokhsar D.S."/>
        </authorList>
    </citation>
    <scope>NUCLEOTIDE SEQUENCE [LARGE SCALE GENOMIC DNA]</scope>
    <source>
        <strain evidence="9">CH2 X CH6</strain>
    </source>
</reference>
<dbReference type="Gene3D" id="4.10.1040.10">
    <property type="entry name" value="DM DNA-binding domain"/>
    <property type="match status" value="1"/>
</dbReference>
<protein>
    <recommendedName>
        <fullName evidence="7">DM domain-containing protein</fullName>
    </recommendedName>
</protein>
<dbReference type="GO" id="GO:0043565">
    <property type="term" value="F:sequence-specific DNA binding"/>
    <property type="evidence" value="ECO:0007669"/>
    <property type="project" value="InterPro"/>
</dbReference>
<evidence type="ECO:0000256" key="5">
    <source>
        <dbReference type="PROSITE-ProRule" id="PRU00070"/>
    </source>
</evidence>
<dbReference type="InterPro" id="IPR036407">
    <property type="entry name" value="DM_DNA-bd_sf"/>
</dbReference>
<dbReference type="InterPro" id="IPR031643">
    <property type="entry name" value="DUF4708"/>
</dbReference>
<feature type="region of interest" description="Disordered" evidence="6">
    <location>
        <begin position="601"/>
        <end position="629"/>
    </location>
</feature>
<feature type="region of interest" description="Disordered" evidence="6">
    <location>
        <begin position="556"/>
        <end position="583"/>
    </location>
</feature>
<evidence type="ECO:0000256" key="4">
    <source>
        <dbReference type="ARBA" id="ARBA00023242"/>
    </source>
</evidence>
<dbReference type="HOGENOM" id="CLU_308442_0_0_1"/>
<feature type="region of interest" description="Disordered" evidence="6">
    <location>
        <begin position="679"/>
        <end position="719"/>
    </location>
</feature>
<feature type="compositionally biased region" description="Low complexity" evidence="6">
    <location>
        <begin position="573"/>
        <end position="582"/>
    </location>
</feature>
<dbReference type="STRING" id="45351.A7S715"/>
<evidence type="ECO:0000256" key="3">
    <source>
        <dbReference type="ARBA" id="ARBA00023125"/>
    </source>
</evidence>
<organism evidence="8 9">
    <name type="scientific">Nematostella vectensis</name>
    <name type="common">Starlet sea anemone</name>
    <dbReference type="NCBI Taxonomy" id="45351"/>
    <lineage>
        <taxon>Eukaryota</taxon>
        <taxon>Metazoa</taxon>
        <taxon>Cnidaria</taxon>
        <taxon>Anthozoa</taxon>
        <taxon>Hexacorallia</taxon>
        <taxon>Actiniaria</taxon>
        <taxon>Edwardsiidae</taxon>
        <taxon>Nematostella</taxon>
    </lineage>
</organism>
<feature type="region of interest" description="Disordered" evidence="6">
    <location>
        <begin position="772"/>
        <end position="791"/>
    </location>
</feature>
<dbReference type="GO" id="GO:0046872">
    <property type="term" value="F:metal ion binding"/>
    <property type="evidence" value="ECO:0007669"/>
    <property type="project" value="UniProtKB-KW"/>
</dbReference>
<name>A7S715_NEMVE</name>
<evidence type="ECO:0000313" key="9">
    <source>
        <dbReference type="Proteomes" id="UP000001593"/>
    </source>
</evidence>
<dbReference type="EMBL" id="DS469590">
    <property type="protein sequence ID" value="EDO40527.1"/>
    <property type="molecule type" value="Genomic_DNA"/>
</dbReference>
<dbReference type="PANTHER" id="PTHR28495:SF1">
    <property type="entry name" value="GENE, 17266-RELATED"/>
    <property type="match status" value="1"/>
</dbReference>
<dbReference type="InterPro" id="IPR001275">
    <property type="entry name" value="DM_DNA-bd"/>
</dbReference>
<evidence type="ECO:0000256" key="6">
    <source>
        <dbReference type="SAM" id="MobiDB-lite"/>
    </source>
</evidence>
<evidence type="ECO:0000313" key="8">
    <source>
        <dbReference type="EMBL" id="EDO40527.1"/>
    </source>
</evidence>
<feature type="compositionally biased region" description="Polar residues" evidence="6">
    <location>
        <begin position="562"/>
        <end position="572"/>
    </location>
</feature>
<feature type="compositionally biased region" description="Basic and acidic residues" evidence="6">
    <location>
        <begin position="690"/>
        <end position="704"/>
    </location>
</feature>
<dbReference type="eggNOG" id="KOG3815">
    <property type="taxonomic scope" value="Eukaryota"/>
</dbReference>
<feature type="region of interest" description="Disordered" evidence="6">
    <location>
        <begin position="732"/>
        <end position="761"/>
    </location>
</feature>
<keyword evidence="1 5" id="KW-0479">Metal-binding</keyword>
<feature type="compositionally biased region" description="Polar residues" evidence="6">
    <location>
        <begin position="705"/>
        <end position="717"/>
    </location>
</feature>
<dbReference type="PROSITE" id="PS50809">
    <property type="entry name" value="DM_2"/>
    <property type="match status" value="1"/>
</dbReference>
<dbReference type="Pfam" id="PF15813">
    <property type="entry name" value="DUF4708"/>
    <property type="match status" value="2"/>
</dbReference>
<feature type="compositionally biased region" description="Low complexity" evidence="6">
    <location>
        <begin position="866"/>
        <end position="875"/>
    </location>
</feature>
<keyword evidence="9" id="KW-1185">Reference proteome</keyword>
<keyword evidence="4 5" id="KW-0539">Nucleus</keyword>